<evidence type="ECO:0000313" key="2">
    <source>
        <dbReference type="EMBL" id="OQR71883.1"/>
    </source>
</evidence>
<dbReference type="Proteomes" id="UP000192247">
    <property type="component" value="Unassembled WGS sequence"/>
</dbReference>
<name>A0A1V9XEP7_9ACAR</name>
<dbReference type="GO" id="GO:0003824">
    <property type="term" value="F:catalytic activity"/>
    <property type="evidence" value="ECO:0007669"/>
    <property type="project" value="InterPro"/>
</dbReference>
<dbReference type="SUPFAM" id="SSF56219">
    <property type="entry name" value="DNase I-like"/>
    <property type="match status" value="1"/>
</dbReference>
<feature type="non-terminal residue" evidence="2">
    <location>
        <position position="52"/>
    </location>
</feature>
<gene>
    <name evidence="2" type="ORF">BIW11_10720</name>
</gene>
<keyword evidence="3" id="KW-1185">Reference proteome</keyword>
<organism evidence="2 3">
    <name type="scientific">Tropilaelaps mercedesae</name>
    <dbReference type="NCBI Taxonomy" id="418985"/>
    <lineage>
        <taxon>Eukaryota</taxon>
        <taxon>Metazoa</taxon>
        <taxon>Ecdysozoa</taxon>
        <taxon>Arthropoda</taxon>
        <taxon>Chelicerata</taxon>
        <taxon>Arachnida</taxon>
        <taxon>Acari</taxon>
        <taxon>Parasitiformes</taxon>
        <taxon>Mesostigmata</taxon>
        <taxon>Gamasina</taxon>
        <taxon>Dermanyssoidea</taxon>
        <taxon>Laelapidae</taxon>
        <taxon>Tropilaelaps</taxon>
    </lineage>
</organism>
<dbReference type="EMBL" id="MNPL01013234">
    <property type="protein sequence ID" value="OQR71883.1"/>
    <property type="molecule type" value="Genomic_DNA"/>
</dbReference>
<reference evidence="2 3" key="1">
    <citation type="journal article" date="2017" name="Gigascience">
        <title>Draft genome of the honey bee ectoparasitic mite, Tropilaelaps mercedesae, is shaped by the parasitic life history.</title>
        <authorList>
            <person name="Dong X."/>
            <person name="Armstrong S.D."/>
            <person name="Xia D."/>
            <person name="Makepeace B.L."/>
            <person name="Darby A.C."/>
            <person name="Kadowaki T."/>
        </authorList>
    </citation>
    <scope>NUCLEOTIDE SEQUENCE [LARGE SCALE GENOMIC DNA]</scope>
    <source>
        <strain evidence="2">Wuxi-XJTLU</strain>
    </source>
</reference>
<accession>A0A1V9XEP7</accession>
<protein>
    <recommendedName>
        <fullName evidence="1">Endonuclease/exonuclease/phosphatase domain-containing protein</fullName>
    </recommendedName>
</protein>
<dbReference type="InterPro" id="IPR005135">
    <property type="entry name" value="Endo/exonuclease/phosphatase"/>
</dbReference>
<comment type="caution">
    <text evidence="2">The sequence shown here is derived from an EMBL/GenBank/DDBJ whole genome shotgun (WGS) entry which is preliminary data.</text>
</comment>
<dbReference type="AlphaFoldDB" id="A0A1V9XEP7"/>
<dbReference type="Gene3D" id="3.60.10.10">
    <property type="entry name" value="Endonuclease/exonuclease/phosphatase"/>
    <property type="match status" value="1"/>
</dbReference>
<dbReference type="InParanoid" id="A0A1V9XEP7"/>
<dbReference type="OrthoDB" id="415822at2759"/>
<feature type="domain" description="Endonuclease/exonuclease/phosphatase" evidence="1">
    <location>
        <begin position="5"/>
        <end position="52"/>
    </location>
</feature>
<sequence length="52" mass="6106">MDLLVLNDSLVPTFVRRDQASFLDLTMASQPIFRSITNWRVRVDEETLSDHR</sequence>
<evidence type="ECO:0000259" key="1">
    <source>
        <dbReference type="Pfam" id="PF14529"/>
    </source>
</evidence>
<evidence type="ECO:0000313" key="3">
    <source>
        <dbReference type="Proteomes" id="UP000192247"/>
    </source>
</evidence>
<dbReference type="Pfam" id="PF14529">
    <property type="entry name" value="Exo_endo_phos_2"/>
    <property type="match status" value="1"/>
</dbReference>
<dbReference type="InterPro" id="IPR036691">
    <property type="entry name" value="Endo/exonu/phosph_ase_sf"/>
</dbReference>
<proteinExistence type="predicted"/>